<dbReference type="EMBL" id="JBEPEK010000984">
    <property type="protein sequence ID" value="MER7187975.1"/>
    <property type="molecule type" value="Genomic_DNA"/>
</dbReference>
<evidence type="ECO:0000313" key="2">
    <source>
        <dbReference type="EMBL" id="MER7187975.1"/>
    </source>
</evidence>
<keyword evidence="1" id="KW-0732">Signal</keyword>
<comment type="caution">
    <text evidence="2">The sequence shown here is derived from an EMBL/GenBank/DDBJ whole genome shotgun (WGS) entry which is preliminary data.</text>
</comment>
<feature type="non-terminal residue" evidence="2">
    <location>
        <position position="1"/>
    </location>
</feature>
<dbReference type="Proteomes" id="UP001474181">
    <property type="component" value="Unassembled WGS sequence"/>
</dbReference>
<sequence length="71" mass="6995">RLAAAAPARLAAAAPARLAVAAPARLAAIAPERATAAFTGPRRPGRRALAVTAPGLRPASLALPAHTANSQ</sequence>
<evidence type="ECO:0000313" key="3">
    <source>
        <dbReference type="Proteomes" id="UP001474181"/>
    </source>
</evidence>
<accession>A0ABV1XFZ8</accession>
<name>A0ABV1XFZ8_9ACTN</name>
<feature type="chain" id="PRO_5046003571" evidence="1">
    <location>
        <begin position="22"/>
        <end position="71"/>
    </location>
</feature>
<evidence type="ECO:0000256" key="1">
    <source>
        <dbReference type="SAM" id="SignalP"/>
    </source>
</evidence>
<protein>
    <submittedName>
        <fullName evidence="2">RDD family protein</fullName>
    </submittedName>
</protein>
<keyword evidence="3" id="KW-1185">Reference proteome</keyword>
<organism evidence="2 3">
    <name type="scientific">Streptomyces hyaluromycini</name>
    <dbReference type="NCBI Taxonomy" id="1377993"/>
    <lineage>
        <taxon>Bacteria</taxon>
        <taxon>Bacillati</taxon>
        <taxon>Actinomycetota</taxon>
        <taxon>Actinomycetes</taxon>
        <taxon>Kitasatosporales</taxon>
        <taxon>Streptomycetaceae</taxon>
        <taxon>Streptomyces</taxon>
    </lineage>
</organism>
<proteinExistence type="predicted"/>
<feature type="signal peptide" evidence="1">
    <location>
        <begin position="1"/>
        <end position="21"/>
    </location>
</feature>
<gene>
    <name evidence="2" type="ORF">ABT404_52440</name>
</gene>
<reference evidence="2 3" key="1">
    <citation type="submission" date="2024-06" db="EMBL/GenBank/DDBJ databases">
        <title>The Natural Products Discovery Center: Release of the First 8490 Sequenced Strains for Exploring Actinobacteria Biosynthetic Diversity.</title>
        <authorList>
            <person name="Kalkreuter E."/>
            <person name="Kautsar S.A."/>
            <person name="Yang D."/>
            <person name="Bader C.D."/>
            <person name="Teijaro C.N."/>
            <person name="Fluegel L."/>
            <person name="Davis C.M."/>
            <person name="Simpson J.R."/>
            <person name="Lauterbach L."/>
            <person name="Steele A.D."/>
            <person name="Gui C."/>
            <person name="Meng S."/>
            <person name="Li G."/>
            <person name="Viehrig K."/>
            <person name="Ye F."/>
            <person name="Su P."/>
            <person name="Kiefer A.F."/>
            <person name="Nichols A."/>
            <person name="Cepeda A.J."/>
            <person name="Yan W."/>
            <person name="Fan B."/>
            <person name="Jiang Y."/>
            <person name="Adhikari A."/>
            <person name="Zheng C.-J."/>
            <person name="Schuster L."/>
            <person name="Cowan T.M."/>
            <person name="Smanski M.J."/>
            <person name="Chevrette M.G."/>
            <person name="De Carvalho L.P.S."/>
            <person name="Shen B."/>
        </authorList>
    </citation>
    <scope>NUCLEOTIDE SEQUENCE [LARGE SCALE GENOMIC DNA]</scope>
    <source>
        <strain evidence="2 3">NPDC000234</strain>
    </source>
</reference>